<reference evidence="8" key="2">
    <citation type="journal article" date="2021" name="J Anim Sci Technol">
        <title>Complete genome sequence of Paenibacillus konkukensis sp. nov. SK3146 as a potential probiotic strain.</title>
        <authorList>
            <person name="Jung H.I."/>
            <person name="Park S."/>
            <person name="Niu K.M."/>
            <person name="Lee S.W."/>
            <person name="Kothari D."/>
            <person name="Yi K.J."/>
            <person name="Kim S.K."/>
        </authorList>
    </citation>
    <scope>NUCLEOTIDE SEQUENCE</scope>
    <source>
        <strain evidence="8">SK3146</strain>
    </source>
</reference>
<feature type="chain" id="PRO_5047193839" evidence="7">
    <location>
        <begin position="32"/>
        <end position="510"/>
    </location>
</feature>
<evidence type="ECO:0000313" key="8">
    <source>
        <dbReference type="EMBL" id="UQZ86807.1"/>
    </source>
</evidence>
<evidence type="ECO:0000256" key="3">
    <source>
        <dbReference type="ARBA" id="ARBA00023136"/>
    </source>
</evidence>
<evidence type="ECO:0000256" key="5">
    <source>
        <dbReference type="ARBA" id="ARBA00023288"/>
    </source>
</evidence>
<evidence type="ECO:0000256" key="7">
    <source>
        <dbReference type="SAM" id="SignalP"/>
    </source>
</evidence>
<dbReference type="Pfam" id="PF13416">
    <property type="entry name" value="SBP_bac_8"/>
    <property type="match status" value="1"/>
</dbReference>
<dbReference type="SUPFAM" id="SSF53850">
    <property type="entry name" value="Periplasmic binding protein-like II"/>
    <property type="match status" value="1"/>
</dbReference>
<keyword evidence="2 7" id="KW-0732">Signal</keyword>
<protein>
    <submittedName>
        <fullName evidence="8">Lipoprotein LipO</fullName>
    </submittedName>
</protein>
<dbReference type="Gene3D" id="3.40.190.10">
    <property type="entry name" value="Periplasmic binding protein-like II"/>
    <property type="match status" value="2"/>
</dbReference>
<dbReference type="PANTHER" id="PTHR43649:SF33">
    <property type="entry name" value="POLYGALACTURONAN_RHAMNOGALACTURONAN-BINDING PROTEIN YTCQ"/>
    <property type="match status" value="1"/>
</dbReference>
<dbReference type="InterPro" id="IPR006059">
    <property type="entry name" value="SBP"/>
</dbReference>
<feature type="signal peptide" evidence="7">
    <location>
        <begin position="1"/>
        <end position="31"/>
    </location>
</feature>
<dbReference type="EMBL" id="CP027059">
    <property type="protein sequence ID" value="UQZ86807.1"/>
    <property type="molecule type" value="Genomic_DNA"/>
</dbReference>
<evidence type="ECO:0000256" key="4">
    <source>
        <dbReference type="ARBA" id="ARBA00023139"/>
    </source>
</evidence>
<dbReference type="RefSeq" id="WP_249862312.1">
    <property type="nucleotide sequence ID" value="NZ_CP027059.1"/>
</dbReference>
<sequence>MTNRWSKWLSVSTVTAFAATTLLGCSMVPGAEDNPPAASKEGASDSGGTKRLKISMMFPLYNEPPQKNEVWKMIEDKFNIEFEPMAVPNNSYEDKLKVTLASGDMPDIILWTKYPDPELNTYVAQGAFAPLDDLIKASPNIMKTPQGIFDNIKIDGKLYGVPRTRALNRSAVMIRKDWLDNLGLPVPATMDDVYKTAVKFTTDDPDKNGKADTFGIAFGENVSHMDPLFMAFDSGAGWRVMEDGTLMNDAITPGKKQALEWLRKLYQDGGLDKDFAVLKNTQVWEKLEGGKAGILLGGQTSDYARYVENLAKVDPKANLIMIKPPAGPTGKFGYSETSGFFGEWVIPAKTDKDKLKRIMELLDWQAGDEAYNLKRYGVEGVHHTKNADGTYKINVDKYKADGVDAVIAHNPYDPYSYVVSSAPAAVQKAQKENLDLVRDMGIKNPALSFVAPSAPDKQSDLNKLRDEEYVKLVMGKVPMDDFDRFVQEWLDKGGRQITKETNDWYKTQKK</sequence>
<keyword evidence="9" id="KW-1185">Reference proteome</keyword>
<evidence type="ECO:0000313" key="9">
    <source>
        <dbReference type="Proteomes" id="UP001057134"/>
    </source>
</evidence>
<proteinExistence type="predicted"/>
<dbReference type="InterPro" id="IPR050490">
    <property type="entry name" value="Bact_solute-bd_prot1"/>
</dbReference>
<gene>
    <name evidence="8" type="primary">lipO_77</name>
    <name evidence="8" type="ORF">SK3146_06100</name>
</gene>
<dbReference type="PANTHER" id="PTHR43649">
    <property type="entry name" value="ARABINOSE-BINDING PROTEIN-RELATED"/>
    <property type="match status" value="1"/>
</dbReference>
<keyword evidence="5 8" id="KW-0449">Lipoprotein</keyword>
<keyword evidence="1" id="KW-1003">Cell membrane</keyword>
<evidence type="ECO:0000256" key="6">
    <source>
        <dbReference type="SAM" id="MobiDB-lite"/>
    </source>
</evidence>
<dbReference type="CDD" id="cd13580">
    <property type="entry name" value="PBP2_AlgQ_like_1"/>
    <property type="match status" value="1"/>
</dbReference>
<organism evidence="8 9">
    <name type="scientific">Paenibacillus konkukensis</name>
    <dbReference type="NCBI Taxonomy" id="2020716"/>
    <lineage>
        <taxon>Bacteria</taxon>
        <taxon>Bacillati</taxon>
        <taxon>Bacillota</taxon>
        <taxon>Bacilli</taxon>
        <taxon>Bacillales</taxon>
        <taxon>Paenibacillaceae</taxon>
        <taxon>Paenibacillus</taxon>
    </lineage>
</organism>
<evidence type="ECO:0000256" key="2">
    <source>
        <dbReference type="ARBA" id="ARBA00022729"/>
    </source>
</evidence>
<feature type="region of interest" description="Disordered" evidence="6">
    <location>
        <begin position="29"/>
        <end position="49"/>
    </location>
</feature>
<accession>A0ABY4RXC3</accession>
<dbReference type="Proteomes" id="UP001057134">
    <property type="component" value="Chromosome"/>
</dbReference>
<keyword evidence="3" id="KW-0472">Membrane</keyword>
<name>A0ABY4RXC3_9BACL</name>
<dbReference type="PROSITE" id="PS51257">
    <property type="entry name" value="PROKAR_LIPOPROTEIN"/>
    <property type="match status" value="1"/>
</dbReference>
<reference evidence="8" key="1">
    <citation type="submission" date="2018-02" db="EMBL/GenBank/DDBJ databases">
        <authorList>
            <person name="Kim S.-K."/>
            <person name="Jung H.-I."/>
            <person name="Lee S.-W."/>
        </authorList>
    </citation>
    <scope>NUCLEOTIDE SEQUENCE</scope>
    <source>
        <strain evidence="8">SK3146</strain>
    </source>
</reference>
<evidence type="ECO:0000256" key="1">
    <source>
        <dbReference type="ARBA" id="ARBA00022475"/>
    </source>
</evidence>
<keyword evidence="4" id="KW-0564">Palmitate</keyword>